<dbReference type="SUPFAM" id="SSF47413">
    <property type="entry name" value="lambda repressor-like DNA-binding domains"/>
    <property type="match status" value="1"/>
</dbReference>
<name>A0A0H3ZYI8_9VIBR</name>
<dbReference type="Pfam" id="PF14549">
    <property type="entry name" value="P22_Cro"/>
    <property type="match status" value="1"/>
</dbReference>
<dbReference type="InterPro" id="IPR010982">
    <property type="entry name" value="Lambda_DNA-bd_dom_sf"/>
</dbReference>
<sequence>MNTVDVIGYFGSKPKVAKALKVSKQAIGKWGDTVPELRQFQLEVITNGELKSDFTSIKIRKEGQQ</sequence>
<protein>
    <submittedName>
        <fullName evidence="1">Uncharacterized protein</fullName>
    </submittedName>
</protein>
<dbReference type="GO" id="GO:0003677">
    <property type="term" value="F:DNA binding"/>
    <property type="evidence" value="ECO:0007669"/>
    <property type="project" value="InterPro"/>
</dbReference>
<accession>A0A0H3ZYI8</accession>
<organism evidence="1">
    <name type="scientific">Vibrio sp. 1F_97</name>
    <dbReference type="NCBI Taxonomy" id="1652827"/>
    <lineage>
        <taxon>Bacteria</taxon>
        <taxon>Pseudomonadati</taxon>
        <taxon>Pseudomonadota</taxon>
        <taxon>Gammaproteobacteria</taxon>
        <taxon>Vibrionales</taxon>
        <taxon>Vibrionaceae</taxon>
        <taxon>Vibrio</taxon>
    </lineage>
</organism>
<dbReference type="Gene3D" id="1.10.260.40">
    <property type="entry name" value="lambda repressor-like DNA-binding domains"/>
    <property type="match status" value="1"/>
</dbReference>
<dbReference type="EMBL" id="KP795655">
    <property type="protein sequence ID" value="AKN39642.1"/>
    <property type="molecule type" value="Genomic_DNA"/>
</dbReference>
<dbReference type="AlphaFoldDB" id="A0A0H3ZYI8"/>
<reference evidence="1" key="1">
    <citation type="journal article" date="2015" name="MBio">
        <title>Eco-Evolutionary Dynamics of Episomes among Ecologically Cohesive Bacterial Populations.</title>
        <authorList>
            <person name="Xue H."/>
            <person name="Cordero O.X."/>
            <person name="Camas F.M."/>
            <person name="Trimble W."/>
            <person name="Meyer F."/>
            <person name="Guglielmini J."/>
            <person name="Rocha E.P."/>
            <person name="Polz M.F."/>
        </authorList>
    </citation>
    <scope>NUCLEOTIDE SEQUENCE</scope>
    <source>
        <strain evidence="1">1F_97</strain>
    </source>
</reference>
<evidence type="ECO:0000313" key="1">
    <source>
        <dbReference type="EMBL" id="AKN39642.1"/>
    </source>
</evidence>
<proteinExistence type="predicted"/>